<gene>
    <name evidence="2" type="ORF">RSO01_49340</name>
</gene>
<name>A0A512NFP2_9HYPH</name>
<comment type="caution">
    <text evidence="2">The sequence shown here is derived from an EMBL/GenBank/DDBJ whole genome shotgun (WGS) entry which is preliminary data.</text>
</comment>
<accession>A0A512NFP2</accession>
<keyword evidence="3" id="KW-1185">Reference proteome</keyword>
<evidence type="ECO:0000313" key="2">
    <source>
        <dbReference type="EMBL" id="GEP57768.1"/>
    </source>
</evidence>
<dbReference type="EMBL" id="BKAJ01000087">
    <property type="protein sequence ID" value="GEP57768.1"/>
    <property type="molecule type" value="Genomic_DNA"/>
</dbReference>
<protein>
    <submittedName>
        <fullName evidence="2">Uncharacterized protein</fullName>
    </submittedName>
</protein>
<dbReference type="Proteomes" id="UP000321058">
    <property type="component" value="Unassembled WGS sequence"/>
</dbReference>
<sequence>MRRVLGVLVVAALVAAAAVFAVVREEMPASGPTVDEKIAVLRTERASLQARADSEARIGLLSDFRTASLLFDALAVRSDSDGDRAFDLVPAFRRQAFGELDALNTALKDALDRPGEGARLAAHKAAAPALARLDRMAADAGPLVLSYTPRFVPPRRATGELTLAPGTPGTAPQGTLRLDSPGGSAAHPTAQAVPRYAPDFTSSGDDDPPLQIEIVGSHLASAGGPPPVLSIGAWRGQATVMPERLRFSVPRAAFPTDARRTSFAAATLSVRRGSRTVLFQLLFTVLPDRPGSFAFDQRVVTTTLESNTLVSPEILSRAPAGETRTVRRCFDPPAGWRFDKERQRVVIVERLGWQEDVSDPTMNAGSVEFVPADGPGQVCIAVIARPVMRGARTATIGRFEATLVRDRPSETAVKSGVRALDWREAVRVPIEPDMVEWKLYMRLFDDIDREFAGDADSGLPRVSMPFLSIGVDGHALVLRADPTAEP</sequence>
<reference evidence="2 3" key="1">
    <citation type="submission" date="2019-07" db="EMBL/GenBank/DDBJ databases">
        <title>Whole genome shotgun sequence of Reyranella soli NBRC 108950.</title>
        <authorList>
            <person name="Hosoyama A."/>
            <person name="Uohara A."/>
            <person name="Ohji S."/>
            <person name="Ichikawa N."/>
        </authorList>
    </citation>
    <scope>NUCLEOTIDE SEQUENCE [LARGE SCALE GENOMIC DNA]</scope>
    <source>
        <strain evidence="2 3">NBRC 108950</strain>
    </source>
</reference>
<feature type="region of interest" description="Disordered" evidence="1">
    <location>
        <begin position="156"/>
        <end position="189"/>
    </location>
</feature>
<evidence type="ECO:0000313" key="3">
    <source>
        <dbReference type="Proteomes" id="UP000321058"/>
    </source>
</evidence>
<evidence type="ECO:0000256" key="1">
    <source>
        <dbReference type="SAM" id="MobiDB-lite"/>
    </source>
</evidence>
<organism evidence="2 3">
    <name type="scientific">Reyranella soli</name>
    <dbReference type="NCBI Taxonomy" id="1230389"/>
    <lineage>
        <taxon>Bacteria</taxon>
        <taxon>Pseudomonadati</taxon>
        <taxon>Pseudomonadota</taxon>
        <taxon>Alphaproteobacteria</taxon>
        <taxon>Hyphomicrobiales</taxon>
        <taxon>Reyranellaceae</taxon>
        <taxon>Reyranella</taxon>
    </lineage>
</organism>
<dbReference type="AlphaFoldDB" id="A0A512NFP2"/>
<proteinExistence type="predicted"/>